<dbReference type="InterPro" id="IPR022122">
    <property type="entry name" value="DUF3657"/>
</dbReference>
<dbReference type="EMBL" id="CAJJDN010000036">
    <property type="protein sequence ID" value="CAD8077477.1"/>
    <property type="molecule type" value="Genomic_DNA"/>
</dbReference>
<evidence type="ECO:0000259" key="1">
    <source>
        <dbReference type="Pfam" id="PF05057"/>
    </source>
</evidence>
<name>A0A8S1MB40_9CILI</name>
<dbReference type="FunFam" id="3.40.50.1820:FF:000343">
    <property type="entry name" value="Uncharacterized protein"/>
    <property type="match status" value="1"/>
</dbReference>
<accession>A0A8S1MB40</accession>
<dbReference type="AlphaFoldDB" id="A0A8S1MB40"/>
<dbReference type="InterPro" id="IPR044294">
    <property type="entry name" value="Lipase-like"/>
</dbReference>
<comment type="caution">
    <text evidence="2">The sequence shown here is derived from an EMBL/GenBank/DDBJ whole genome shotgun (WGS) entry which is preliminary data.</text>
</comment>
<feature type="domain" description="DUF676" evidence="1">
    <location>
        <begin position="362"/>
        <end position="543"/>
    </location>
</feature>
<dbReference type="Pfam" id="PF05057">
    <property type="entry name" value="DUF676"/>
    <property type="match status" value="1"/>
</dbReference>
<protein>
    <recommendedName>
        <fullName evidence="1">DUF676 domain-containing protein</fullName>
    </recommendedName>
</protein>
<evidence type="ECO:0000313" key="3">
    <source>
        <dbReference type="Proteomes" id="UP000692954"/>
    </source>
</evidence>
<organism evidence="2 3">
    <name type="scientific">Paramecium sonneborni</name>
    <dbReference type="NCBI Taxonomy" id="65129"/>
    <lineage>
        <taxon>Eukaryota</taxon>
        <taxon>Sar</taxon>
        <taxon>Alveolata</taxon>
        <taxon>Ciliophora</taxon>
        <taxon>Intramacronucleata</taxon>
        <taxon>Oligohymenophorea</taxon>
        <taxon>Peniculida</taxon>
        <taxon>Parameciidae</taxon>
        <taxon>Paramecium</taxon>
    </lineage>
</organism>
<reference evidence="2" key="1">
    <citation type="submission" date="2021-01" db="EMBL/GenBank/DDBJ databases">
        <authorList>
            <consortium name="Genoscope - CEA"/>
            <person name="William W."/>
        </authorList>
    </citation>
    <scope>NUCLEOTIDE SEQUENCE</scope>
</reference>
<evidence type="ECO:0000313" key="2">
    <source>
        <dbReference type="EMBL" id="CAD8077477.1"/>
    </source>
</evidence>
<dbReference type="Proteomes" id="UP000692954">
    <property type="component" value="Unassembled WGS sequence"/>
</dbReference>
<dbReference type="Pfam" id="PF12394">
    <property type="entry name" value="DUF3657"/>
    <property type="match status" value="1"/>
</dbReference>
<gene>
    <name evidence="2" type="ORF">PSON_ATCC_30995.1.T0360149</name>
</gene>
<dbReference type="InterPro" id="IPR007751">
    <property type="entry name" value="DUF676_lipase-like"/>
</dbReference>
<dbReference type="PANTHER" id="PTHR12482">
    <property type="entry name" value="LIPASE ROG1-RELATED-RELATED"/>
    <property type="match status" value="1"/>
</dbReference>
<sequence>MKTQIGVLIHLHKFINIDLSTQGIYQLRVSVPGAQPYLIINSTRQEPMSVNEVDEKYICYPENIHRQYFYSQGFLIIYEDEEMLANVGCAFRLEEIQFNSNIQIIMDLLFLDIKSIPDIHSENFAERVMHLHSKMKPVSHASFLISNPHHYNQMYYPVDFDTNHFCSVQTQIFTIPLNISITKQYLEQQIKPQLNTFIYQTIHVLIQDRNILLDQILNIQSDKKIIQLSYKPLEYHINNPDLINLITQSFYELHHDLYVLWCELISILKENYRNLLLLLQQDYCEQIKLRWMNCILINTSQNIYLQSHINHELAKLKRQNLKNTEFHRIIYKEAIIPLHSHPFFYRTTYKKEGLQQNSNDIPHYIVLLHGYQGTSYDMRYWKAILNIRFQDQLKLILPTCNEFINNISIKQQAQELAYEIIDYITHEKVYDFKLSFVGHSLGGIIIRAALPLLNSFQIYMHTYISLATPHCGYAPSKSFLIDTGLMVIQKWNKCKTLQELSQKDNKNIDLTYLYQLSTFEGLEWFNNVVLLASHQDHYVPFQSALIQKTEETNDQKILIYNQMVTNILSRCKKIDRFDINFLITKKKLDKLIGRAAHIEFIDNLLFVKMFIYLFDEFFI</sequence>
<dbReference type="PANTHER" id="PTHR12482:SF5">
    <property type="entry name" value="DUF676 DOMAIN-CONTAINING PROTEIN"/>
    <property type="match status" value="1"/>
</dbReference>
<proteinExistence type="predicted"/>
<dbReference type="OrthoDB" id="290502at2759"/>
<keyword evidence="3" id="KW-1185">Reference proteome</keyword>